<sequence>MSNLLAGLFGYHSDYKKLEADLEGSGFENSDYIVYLNGEDNHSQYLVTVAAKSNEQIEQIQDIFRENSVLKTYIFDNMGIEQSDYTTIKRLIDARNKAEIHNAPDVKIKGSTAGMDSEVKF</sequence>
<name>A0AAU6WU68_9FLAO</name>
<evidence type="ECO:0000313" key="2">
    <source>
        <dbReference type="Proteomes" id="UP001463665"/>
    </source>
</evidence>
<dbReference type="EMBL" id="CP154834">
    <property type="protein sequence ID" value="XAO76384.1"/>
    <property type="molecule type" value="Genomic_DNA"/>
</dbReference>
<organism evidence="1 2">
    <name type="scientific">Chryseobacterium endophyticum</name>
    <dbReference type="NCBI Taxonomy" id="1854762"/>
    <lineage>
        <taxon>Bacteria</taxon>
        <taxon>Pseudomonadati</taxon>
        <taxon>Bacteroidota</taxon>
        <taxon>Flavobacteriia</taxon>
        <taxon>Flavobacteriales</taxon>
        <taxon>Weeksellaceae</taxon>
        <taxon>Chryseobacterium group</taxon>
        <taxon>Chryseobacterium</taxon>
    </lineage>
</organism>
<keyword evidence="2" id="KW-1185">Reference proteome</keyword>
<accession>A0AAU6WU68</accession>
<evidence type="ECO:0008006" key="3">
    <source>
        <dbReference type="Google" id="ProtNLM"/>
    </source>
</evidence>
<evidence type="ECO:0000313" key="1">
    <source>
        <dbReference type="EMBL" id="XAO76384.1"/>
    </source>
</evidence>
<gene>
    <name evidence="1" type="ORF">AAFP95_11880</name>
</gene>
<dbReference type="RefSeq" id="WP_294202537.1">
    <property type="nucleotide sequence ID" value="NZ_CP154834.1"/>
</dbReference>
<dbReference type="Proteomes" id="UP001463665">
    <property type="component" value="Chromosome"/>
</dbReference>
<protein>
    <recommendedName>
        <fullName evidence="3">General stress protein 17M-like domain-containing protein</fullName>
    </recommendedName>
</protein>
<dbReference type="AlphaFoldDB" id="A0AAU6WU68"/>
<reference evidence="1 2" key="1">
    <citation type="submission" date="2024-04" db="EMBL/GenBank/DDBJ databases">
        <title>Genome sequencing and assembly of rice foliar adapted Chryseobacterium endophyticum OsEnb-ALM-A6.</title>
        <authorList>
            <person name="Kumar S."/>
            <person name="Javed M."/>
            <person name="Chouhan V."/>
            <person name="Charishma K."/>
            <person name="Patel A."/>
            <person name="Kumar M."/>
            <person name="Sahu K.P."/>
            <person name="Kumar A."/>
        </authorList>
    </citation>
    <scope>NUCLEOTIDE SEQUENCE [LARGE SCALE GENOMIC DNA]</scope>
    <source>
        <strain evidence="1 2">OsEnb-ALM-A6</strain>
    </source>
</reference>
<proteinExistence type="predicted"/>